<dbReference type="EMBL" id="VIFK01000456">
    <property type="protein sequence ID" value="TQE93694.1"/>
    <property type="molecule type" value="Genomic_DNA"/>
</dbReference>
<organism evidence="1 2">
    <name type="scientific">Spiribacter salinus</name>
    <dbReference type="NCBI Taxonomy" id="1335746"/>
    <lineage>
        <taxon>Bacteria</taxon>
        <taxon>Pseudomonadati</taxon>
        <taxon>Pseudomonadota</taxon>
        <taxon>Gammaproteobacteria</taxon>
        <taxon>Chromatiales</taxon>
        <taxon>Ectothiorhodospiraceae</taxon>
        <taxon>Spiribacter</taxon>
    </lineage>
</organism>
<dbReference type="GO" id="GO:0003676">
    <property type="term" value="F:nucleic acid binding"/>
    <property type="evidence" value="ECO:0007669"/>
    <property type="project" value="InterPro"/>
</dbReference>
<evidence type="ECO:0000313" key="2">
    <source>
        <dbReference type="Proteomes" id="UP000315400"/>
    </source>
</evidence>
<dbReference type="AlphaFoldDB" id="A0A540VAB0"/>
<name>A0A540VAB0_9GAMM</name>
<protein>
    <recommendedName>
        <fullName evidence="3">PD(D/E)XK endonuclease domain-containing protein</fullName>
    </recommendedName>
</protein>
<dbReference type="Proteomes" id="UP000315400">
    <property type="component" value="Unassembled WGS sequence"/>
</dbReference>
<proteinExistence type="predicted"/>
<dbReference type="InterPro" id="IPR011856">
    <property type="entry name" value="tRNA_endonuc-like_dom_sf"/>
</dbReference>
<comment type="caution">
    <text evidence="1">The sequence shown here is derived from an EMBL/GenBank/DDBJ whole genome shotgun (WGS) entry which is preliminary data.</text>
</comment>
<evidence type="ECO:0008006" key="3">
    <source>
        <dbReference type="Google" id="ProtNLM"/>
    </source>
</evidence>
<accession>A0A540VAB0</accession>
<dbReference type="Gene3D" id="3.40.1350.10">
    <property type="match status" value="1"/>
</dbReference>
<sequence length="181" mass="20212">MRHQPCLPGLDAPSPEATSPAAAQVMLTYPNIPGRVLCERAKELGLAAEIYVDSILTRLGIPFAQFGEHAAFDRLIWIGSRCLRMQIKSRHRMSQTGYDFEIRKGYQRGPIGTRPYSPGEFDLLALVGLPHDVVRFTSEWRLSHRIECREIPYLRAHPGRSLTAALADLGLDPVADHVPTD</sequence>
<reference evidence="1 2" key="1">
    <citation type="submission" date="2019-06" db="EMBL/GenBank/DDBJ databases">
        <title>Metagenome assembled Genome of Spiribacter salinus SL48-SHIP from the microbial mat of Salt Lake 48 (Novosibirsk region, Russia).</title>
        <authorList>
            <person name="Shipova A."/>
            <person name="Rozanov A.S."/>
            <person name="Bryanskaya A.V."/>
            <person name="Peltek S.E."/>
        </authorList>
    </citation>
    <scope>NUCLEOTIDE SEQUENCE [LARGE SCALE GENOMIC DNA]</scope>
    <source>
        <strain evidence="1">SL48-SHIP-2</strain>
    </source>
</reference>
<gene>
    <name evidence="1" type="ORF">FKY71_18065</name>
</gene>
<evidence type="ECO:0000313" key="1">
    <source>
        <dbReference type="EMBL" id="TQE93694.1"/>
    </source>
</evidence>